<dbReference type="InterPro" id="IPR043519">
    <property type="entry name" value="NT_sf"/>
</dbReference>
<dbReference type="Gene3D" id="3.30.460.40">
    <property type="match status" value="1"/>
</dbReference>
<dbReference type="AlphaFoldDB" id="A0A7C8NUL4"/>
<dbReference type="EMBL" id="WIQZ01000065">
    <property type="protein sequence ID" value="KAF3129030.1"/>
    <property type="molecule type" value="Genomic_DNA"/>
</dbReference>
<name>A0A7C8NUL4_ORBOL</name>
<protein>
    <submittedName>
        <fullName evidence="1">Uncharacterized protein</fullName>
    </submittedName>
</protein>
<gene>
    <name evidence="1" type="ORF">TWF703_009060</name>
</gene>
<accession>A0A7C8NUL4</accession>
<proteinExistence type="predicted"/>
<evidence type="ECO:0000313" key="2">
    <source>
        <dbReference type="Proteomes" id="UP000480548"/>
    </source>
</evidence>
<sequence length="258" mass="27495">MSKMGVGKLDFSKVKDTGQAVNLDTAQLTVTIPGNQLNTLKVKALVCFARIATGIKEPFVLIGGYAMELYGMTDRETPDIDICTSQAGAGAISAKLEGANPSGSCHLTKRTRSLAEEKGGTEEYNYKDGDQMVRLELVASTTLSTMVAANPCAVSIMPSENIKFAIANPAELYSNKRQGLTGGTPSRSLSQRIKDGKDALWLLGDKLKPNGSSVAVRGLLHSMLFGSAPTEEAFSAEVNFLTSTIKKLEVQKGEEGKE</sequence>
<dbReference type="SUPFAM" id="SSF81301">
    <property type="entry name" value="Nucleotidyltransferase"/>
    <property type="match status" value="1"/>
</dbReference>
<reference evidence="1 2" key="1">
    <citation type="submission" date="2019-06" db="EMBL/GenBank/DDBJ databases">
        <authorList>
            <person name="Palmer J.M."/>
        </authorList>
    </citation>
    <scope>NUCLEOTIDE SEQUENCE [LARGE SCALE GENOMIC DNA]</scope>
    <source>
        <strain evidence="1 2">TWF703</strain>
    </source>
</reference>
<dbReference type="Proteomes" id="UP000480548">
    <property type="component" value="Unassembled WGS sequence"/>
</dbReference>
<evidence type="ECO:0000313" key="1">
    <source>
        <dbReference type="EMBL" id="KAF3129030.1"/>
    </source>
</evidence>
<comment type="caution">
    <text evidence="1">The sequence shown here is derived from an EMBL/GenBank/DDBJ whole genome shotgun (WGS) entry which is preliminary data.</text>
</comment>
<organism evidence="1 2">
    <name type="scientific">Orbilia oligospora</name>
    <name type="common">Nematode-trapping fungus</name>
    <name type="synonym">Arthrobotrys oligospora</name>
    <dbReference type="NCBI Taxonomy" id="2813651"/>
    <lineage>
        <taxon>Eukaryota</taxon>
        <taxon>Fungi</taxon>
        <taxon>Dikarya</taxon>
        <taxon>Ascomycota</taxon>
        <taxon>Pezizomycotina</taxon>
        <taxon>Orbiliomycetes</taxon>
        <taxon>Orbiliales</taxon>
        <taxon>Orbiliaceae</taxon>
        <taxon>Orbilia</taxon>
    </lineage>
</organism>